<dbReference type="EMBL" id="SLWO01000003">
    <property type="protein sequence ID" value="TCO27032.1"/>
    <property type="molecule type" value="Genomic_DNA"/>
</dbReference>
<protein>
    <submittedName>
        <fullName evidence="2">Uncharacterized protein</fullName>
    </submittedName>
</protein>
<reference evidence="1" key="4">
    <citation type="submission" date="2024-05" db="EMBL/GenBank/DDBJ databases">
        <authorList>
            <person name="Sun Q."/>
            <person name="Zhou Y."/>
        </authorList>
    </citation>
    <scope>NUCLEOTIDE SEQUENCE</scope>
    <source>
        <strain evidence="1">CGMCC 1.15644</strain>
    </source>
</reference>
<dbReference type="EMBL" id="BMJO01000004">
    <property type="protein sequence ID" value="GGE58423.1"/>
    <property type="molecule type" value="Genomic_DNA"/>
</dbReference>
<keyword evidence="4" id="KW-1185">Reference proteome</keyword>
<dbReference type="Proteomes" id="UP000295684">
    <property type="component" value="Unassembled WGS sequence"/>
</dbReference>
<evidence type="ECO:0000313" key="4">
    <source>
        <dbReference type="Proteomes" id="UP000622648"/>
    </source>
</evidence>
<organism evidence="2 3">
    <name type="scientific">Pedobacter psychrotolerans</name>
    <dbReference type="NCBI Taxonomy" id="1843235"/>
    <lineage>
        <taxon>Bacteria</taxon>
        <taxon>Pseudomonadati</taxon>
        <taxon>Bacteroidota</taxon>
        <taxon>Sphingobacteriia</taxon>
        <taxon>Sphingobacteriales</taxon>
        <taxon>Sphingobacteriaceae</taxon>
        <taxon>Pedobacter</taxon>
    </lineage>
</organism>
<sequence length="87" mass="10272">MIKQDIMNIKACQDEITIHCIYLVSLNSYAHTPNHFVLSLSYTKILEARDHLDKDFQSQPIFSDFQFTFSFYKTKQFAQLEKFINDG</sequence>
<accession>A0A4R2HEY8</accession>
<gene>
    <name evidence="2" type="ORF">EV200_103365</name>
    <name evidence="1" type="ORF">GCM10011413_26060</name>
</gene>
<comment type="caution">
    <text evidence="2">The sequence shown here is derived from an EMBL/GenBank/DDBJ whole genome shotgun (WGS) entry which is preliminary data.</text>
</comment>
<dbReference type="AlphaFoldDB" id="A0A4R2HEY8"/>
<evidence type="ECO:0000313" key="1">
    <source>
        <dbReference type="EMBL" id="GGE58423.1"/>
    </source>
</evidence>
<name>A0A4R2HEY8_9SPHI</name>
<proteinExistence type="predicted"/>
<evidence type="ECO:0000313" key="2">
    <source>
        <dbReference type="EMBL" id="TCO27032.1"/>
    </source>
</evidence>
<reference evidence="4" key="2">
    <citation type="journal article" date="2019" name="Int. J. Syst. Evol. Microbiol.">
        <title>The Global Catalogue of Microorganisms (GCM) 10K type strain sequencing project: providing services to taxonomists for standard genome sequencing and annotation.</title>
        <authorList>
            <consortium name="The Broad Institute Genomics Platform"/>
            <consortium name="The Broad Institute Genome Sequencing Center for Infectious Disease"/>
            <person name="Wu L."/>
            <person name="Ma J."/>
        </authorList>
    </citation>
    <scope>NUCLEOTIDE SEQUENCE [LARGE SCALE GENOMIC DNA]</scope>
    <source>
        <strain evidence="4">CGMCC 1.15644</strain>
    </source>
</reference>
<evidence type="ECO:0000313" key="3">
    <source>
        <dbReference type="Proteomes" id="UP000295684"/>
    </source>
</evidence>
<reference evidence="1" key="1">
    <citation type="journal article" date="2014" name="Int. J. Syst. Evol. Microbiol.">
        <title>Complete genome of a new Firmicutes species belonging to the dominant human colonic microbiota ('Ruminococcus bicirculans') reveals two chromosomes and a selective capacity to utilize plant glucans.</title>
        <authorList>
            <consortium name="NISC Comparative Sequencing Program"/>
            <person name="Wegmann U."/>
            <person name="Louis P."/>
            <person name="Goesmann A."/>
            <person name="Henrissat B."/>
            <person name="Duncan S.H."/>
            <person name="Flint H.J."/>
        </authorList>
    </citation>
    <scope>NUCLEOTIDE SEQUENCE</scope>
    <source>
        <strain evidence="1">CGMCC 1.15644</strain>
    </source>
</reference>
<reference evidence="2 3" key="3">
    <citation type="submission" date="2019-03" db="EMBL/GenBank/DDBJ databases">
        <title>Genomic Encyclopedia of Type Strains, Phase IV (KMG-IV): sequencing the most valuable type-strain genomes for metagenomic binning, comparative biology and taxonomic classification.</title>
        <authorList>
            <person name="Goeker M."/>
        </authorList>
    </citation>
    <scope>NUCLEOTIDE SEQUENCE [LARGE SCALE GENOMIC DNA]</scope>
    <source>
        <strain evidence="2 3">DSM 103236</strain>
    </source>
</reference>
<dbReference type="Proteomes" id="UP000622648">
    <property type="component" value="Unassembled WGS sequence"/>
</dbReference>